<keyword evidence="2 4" id="KW-0479">Metal-binding</keyword>
<keyword evidence="6" id="KW-0812">Transmembrane</keyword>
<keyword evidence="6" id="KW-0472">Membrane</keyword>
<accession>A0ABP9VT17</accession>
<evidence type="ECO:0000256" key="5">
    <source>
        <dbReference type="SAM" id="MobiDB-lite"/>
    </source>
</evidence>
<sequence length="1124" mass="124695">MIFISRSVPLPAILLNTSLINPLLLVLVVMGLMVSSSNADDGTGDARSQFVPVDTSRLMTSPYPYTLENAFPNLDFGDKGPLQLLTAPHDQEHVYVLCRDGELHQFVNDASVSESNILFDISHKTARDGEEQGLLGFAFHPQYPEKGEVFASYAARAEYGTAAAYFDLAVVGVFICGLIVGSVIPIPRRLAHAILLICTAPIAGFLVFLVVPTEGLTAAQKKWIAVGVFVACYTVIVFAYRLLMSRNERIALHMAGWCSGVMGAAAVTVVLTLVTAKFVDRSSESILTSHSVLFQSEVANRLARQTREPLKHYLRTLLLPPKGKLVISRFRMHPDDPQQVDLASEQRLFSLTYPSLSHYGGSIEFGPDGLLYLGTGDGMNQDSSQDLGTLHGSILRIDVDKQDPGLNYAIPEDNPFADVATRGFKRPEIWAYGLRNVWRLSFDPKTNRMWAGDVGLNRFEEVNLIHGGANYGWPHREGRFPYNVGHSWDMPTPSHAESQTPSQFVDPIITYDHRYGRAIVGGRVYRGEQFPELQGAYLYGDYASGMIWASYYDGNQVTRTVKLASPKVPLAGFGQDADGEMYVCALDGNVYRFRKVNVPNDKPQQPFPEHLSDTGLFSSLTNLTPVPGMIPYEVNMPMWADGAHQQRFIALPAAGQVGFSVNEPWTFPTGTVFVNHLSIPVTNKDQPIRRLETRLWVHGHNGWDGFTYVWNEDQSEASLLELPKPRPLEVPTEQGTAQRHWHFLTNEQCNVCHSKANGFVLGLNTLQMNRIAPDEDLNQIERLERLGIFQDPLPMPPATLPSFADWHARAGSIKEMARAYLAVNCAVCHVRDRLGITQIDLRYTTALSQMKLVGIRPRRPKSERSAARESLVEPGHPEDSELLRRLVAEDEDRMPPLGRTILDPDAAEVISAWIRGMRDDAGHFDPEVMIAMKPEVTRSHAITEKYDAEYVRKLAEEVRTVGDPNAGRRVFMSDTANCKSCHHVGLEEHADSFTKGPNLADVSVDNSLESIIESVLWPQRTVKKGFELTALLMDDGRVISGYVAAQTDNTMTIRDILTGKPTKVDKASVEEFGTTGSAMPFGVVNHLTRSQLRDLIAYLDSLNTPLGDSQSRHSVSSKSSSLEN</sequence>
<dbReference type="SUPFAM" id="SSF50952">
    <property type="entry name" value="Soluble quinoprotein glucose dehydrogenase"/>
    <property type="match status" value="1"/>
</dbReference>
<keyword evidence="3 4" id="KW-0408">Iron</keyword>
<keyword evidence="9" id="KW-1185">Reference proteome</keyword>
<evidence type="ECO:0000256" key="3">
    <source>
        <dbReference type="ARBA" id="ARBA00023004"/>
    </source>
</evidence>
<dbReference type="InterPro" id="IPR012938">
    <property type="entry name" value="Glc/Sorbosone_DH"/>
</dbReference>
<reference evidence="8 9" key="1">
    <citation type="submission" date="2024-02" db="EMBL/GenBank/DDBJ databases">
        <title>Rhodopirellula caenicola NBRC 110016.</title>
        <authorList>
            <person name="Ichikawa N."/>
            <person name="Katano-Makiyama Y."/>
            <person name="Hidaka K."/>
        </authorList>
    </citation>
    <scope>NUCLEOTIDE SEQUENCE [LARGE SCALE GENOMIC DNA]</scope>
    <source>
        <strain evidence="8 9">NBRC 110016</strain>
    </source>
</reference>
<evidence type="ECO:0000256" key="6">
    <source>
        <dbReference type="SAM" id="Phobius"/>
    </source>
</evidence>
<feature type="transmembrane region" description="Helical" evidence="6">
    <location>
        <begin position="12"/>
        <end position="34"/>
    </location>
</feature>
<dbReference type="InterPro" id="IPR011042">
    <property type="entry name" value="6-blade_b-propeller_TolB-like"/>
</dbReference>
<dbReference type="PANTHER" id="PTHR19328">
    <property type="entry name" value="HEDGEHOG-INTERACTING PROTEIN"/>
    <property type="match status" value="1"/>
</dbReference>
<evidence type="ECO:0000256" key="2">
    <source>
        <dbReference type="ARBA" id="ARBA00022723"/>
    </source>
</evidence>
<comment type="caution">
    <text evidence="8">The sequence shown here is derived from an EMBL/GenBank/DDBJ whole genome shotgun (WGS) entry which is preliminary data.</text>
</comment>
<feature type="domain" description="Cytochrome c" evidence="7">
    <location>
        <begin position="962"/>
        <end position="1103"/>
    </location>
</feature>
<keyword evidence="1 4" id="KW-0349">Heme</keyword>
<dbReference type="SUPFAM" id="SSF46626">
    <property type="entry name" value="Cytochrome c"/>
    <property type="match status" value="1"/>
</dbReference>
<feature type="transmembrane region" description="Helical" evidence="6">
    <location>
        <begin position="162"/>
        <end position="186"/>
    </location>
</feature>
<dbReference type="Gene3D" id="2.120.10.30">
    <property type="entry name" value="TolB, C-terminal domain"/>
    <property type="match status" value="2"/>
</dbReference>
<evidence type="ECO:0000256" key="4">
    <source>
        <dbReference type="PROSITE-ProRule" id="PRU00433"/>
    </source>
</evidence>
<dbReference type="InterPro" id="IPR011041">
    <property type="entry name" value="Quinoprot_gluc/sorb_DH_b-prop"/>
</dbReference>
<dbReference type="Gene3D" id="1.10.760.10">
    <property type="entry name" value="Cytochrome c-like domain"/>
    <property type="match status" value="1"/>
</dbReference>
<evidence type="ECO:0000256" key="1">
    <source>
        <dbReference type="ARBA" id="ARBA00022617"/>
    </source>
</evidence>
<name>A0ABP9VT17_9BACT</name>
<dbReference type="InterPro" id="IPR009056">
    <property type="entry name" value="Cyt_c-like_dom"/>
</dbReference>
<dbReference type="PANTHER" id="PTHR19328:SF75">
    <property type="entry name" value="ALDOSE SUGAR DEHYDROGENASE YLII"/>
    <property type="match status" value="1"/>
</dbReference>
<feature type="transmembrane region" description="Helical" evidence="6">
    <location>
        <begin position="193"/>
        <end position="211"/>
    </location>
</feature>
<feature type="region of interest" description="Disordered" evidence="5">
    <location>
        <begin position="857"/>
        <end position="876"/>
    </location>
</feature>
<dbReference type="PROSITE" id="PS51007">
    <property type="entry name" value="CYTC"/>
    <property type="match status" value="1"/>
</dbReference>
<dbReference type="InterPro" id="IPR036909">
    <property type="entry name" value="Cyt_c-like_dom_sf"/>
</dbReference>
<evidence type="ECO:0000259" key="7">
    <source>
        <dbReference type="PROSITE" id="PS51007"/>
    </source>
</evidence>
<dbReference type="InterPro" id="IPR013427">
    <property type="entry name" value="Haem-bd_dom_put"/>
</dbReference>
<evidence type="ECO:0000313" key="9">
    <source>
        <dbReference type="Proteomes" id="UP001416858"/>
    </source>
</evidence>
<dbReference type="Proteomes" id="UP001416858">
    <property type="component" value="Unassembled WGS sequence"/>
</dbReference>
<feature type="transmembrane region" description="Helical" evidence="6">
    <location>
        <begin position="255"/>
        <end position="279"/>
    </location>
</feature>
<keyword evidence="6" id="KW-1133">Transmembrane helix</keyword>
<organism evidence="8 9">
    <name type="scientific">Novipirellula caenicola</name>
    <dbReference type="NCBI Taxonomy" id="1536901"/>
    <lineage>
        <taxon>Bacteria</taxon>
        <taxon>Pseudomonadati</taxon>
        <taxon>Planctomycetota</taxon>
        <taxon>Planctomycetia</taxon>
        <taxon>Pirellulales</taxon>
        <taxon>Pirellulaceae</taxon>
        <taxon>Novipirellula</taxon>
    </lineage>
</organism>
<dbReference type="Pfam" id="PF07995">
    <property type="entry name" value="GSDH"/>
    <property type="match status" value="1"/>
</dbReference>
<protein>
    <recommendedName>
        <fullName evidence="7">Cytochrome c domain-containing protein</fullName>
    </recommendedName>
</protein>
<feature type="transmembrane region" description="Helical" evidence="6">
    <location>
        <begin position="223"/>
        <end position="243"/>
    </location>
</feature>
<gene>
    <name evidence="8" type="ORF">Rcae01_02818</name>
</gene>
<evidence type="ECO:0000313" key="8">
    <source>
        <dbReference type="EMBL" id="GAA5507363.1"/>
    </source>
</evidence>
<dbReference type="EMBL" id="BAABRO010000005">
    <property type="protein sequence ID" value="GAA5507363.1"/>
    <property type="molecule type" value="Genomic_DNA"/>
</dbReference>
<proteinExistence type="predicted"/>
<feature type="compositionally biased region" description="Basic and acidic residues" evidence="5">
    <location>
        <begin position="860"/>
        <end position="876"/>
    </location>
</feature>
<dbReference type="NCBIfam" id="TIGR02603">
    <property type="entry name" value="CxxCH_TIGR02603"/>
    <property type="match status" value="1"/>
</dbReference>